<keyword evidence="1" id="KW-0547">Nucleotide-binding</keyword>
<evidence type="ECO:0000256" key="1">
    <source>
        <dbReference type="PROSITE-ProRule" id="PRU10141"/>
    </source>
</evidence>
<reference evidence="3" key="1">
    <citation type="submission" date="2023-06" db="EMBL/GenBank/DDBJ databases">
        <authorList>
            <person name="Noh H."/>
        </authorList>
    </citation>
    <scope>NUCLEOTIDE SEQUENCE</scope>
    <source>
        <strain evidence="3">DUCC20226</strain>
    </source>
</reference>
<dbReference type="Gene3D" id="1.10.510.10">
    <property type="entry name" value="Transferase(Phosphotransferase) domain 1"/>
    <property type="match status" value="1"/>
</dbReference>
<dbReference type="EMBL" id="JAUJFL010000005">
    <property type="protein sequence ID" value="KAK2603154.1"/>
    <property type="molecule type" value="Genomic_DNA"/>
</dbReference>
<dbReference type="InterPro" id="IPR011009">
    <property type="entry name" value="Kinase-like_dom_sf"/>
</dbReference>
<dbReference type="SMART" id="SM00220">
    <property type="entry name" value="S_TKc"/>
    <property type="match status" value="1"/>
</dbReference>
<keyword evidence="4" id="KW-1185">Reference proteome</keyword>
<gene>
    <name evidence="3" type="ORF">N8I77_009632</name>
</gene>
<dbReference type="SUPFAM" id="SSF56112">
    <property type="entry name" value="Protein kinase-like (PK-like)"/>
    <property type="match status" value="1"/>
</dbReference>
<accession>A0AAD9W2N9</accession>
<dbReference type="PROSITE" id="PS00107">
    <property type="entry name" value="PROTEIN_KINASE_ATP"/>
    <property type="match status" value="1"/>
</dbReference>
<dbReference type="Gene3D" id="3.30.200.20">
    <property type="entry name" value="Phosphorylase Kinase, domain 1"/>
    <property type="match status" value="1"/>
</dbReference>
<feature type="domain" description="Protein kinase" evidence="2">
    <location>
        <begin position="21"/>
        <end position="306"/>
    </location>
</feature>
<proteinExistence type="predicted"/>
<keyword evidence="1" id="KW-0067">ATP-binding</keyword>
<name>A0AAD9W2N9_PHOAM</name>
<dbReference type="InterPro" id="IPR053235">
    <property type="entry name" value="Ser_Thr_kinase"/>
</dbReference>
<dbReference type="GO" id="GO:0004674">
    <property type="term" value="F:protein serine/threonine kinase activity"/>
    <property type="evidence" value="ECO:0007669"/>
    <property type="project" value="TreeGrafter"/>
</dbReference>
<evidence type="ECO:0000313" key="4">
    <source>
        <dbReference type="Proteomes" id="UP001265746"/>
    </source>
</evidence>
<sequence>MANGDHIHRFGHVFVEGQDQYLFVKSLGYGATAQAQLVLHVQTGDLLVRKVMTERLCEAEKNIPDRENVLFYLQQQAAQRCEQPNIVRLFSTNDVWAVQGPGTRLWSRVFYLKYYNGGSVGELYMKYVRAKKAMPSSLILRLLTQVVAALDFISSCNVLHADLHDENIFLEVSRNEAPNFYIADLEAEQGALTNPDNRFTDDVFMLCTNFENWLGTGPDLATDDRDELWHYLNNDVHSILVDLVESASNQLPDLRPLLEVLQAAPQGLLVPLDAWILPHDEDTLMPLYHTTEQDALEASRIAGPWYVMEVALDIHNCNGLPKPIRIGLEALDHPGDI</sequence>
<evidence type="ECO:0000313" key="3">
    <source>
        <dbReference type="EMBL" id="KAK2603154.1"/>
    </source>
</evidence>
<comment type="caution">
    <text evidence="3">The sequence shown here is derived from an EMBL/GenBank/DDBJ whole genome shotgun (WGS) entry which is preliminary data.</text>
</comment>
<dbReference type="Pfam" id="PF00069">
    <property type="entry name" value="Pkinase"/>
    <property type="match status" value="1"/>
</dbReference>
<dbReference type="InterPro" id="IPR017441">
    <property type="entry name" value="Protein_kinase_ATP_BS"/>
</dbReference>
<dbReference type="Proteomes" id="UP001265746">
    <property type="component" value="Unassembled WGS sequence"/>
</dbReference>
<dbReference type="GO" id="GO:0005737">
    <property type="term" value="C:cytoplasm"/>
    <property type="evidence" value="ECO:0007669"/>
    <property type="project" value="TreeGrafter"/>
</dbReference>
<protein>
    <recommendedName>
        <fullName evidence="2">Protein kinase domain-containing protein</fullName>
    </recommendedName>
</protein>
<evidence type="ECO:0000259" key="2">
    <source>
        <dbReference type="PROSITE" id="PS50011"/>
    </source>
</evidence>
<dbReference type="AlphaFoldDB" id="A0AAD9W2N9"/>
<dbReference type="GO" id="GO:0005524">
    <property type="term" value="F:ATP binding"/>
    <property type="evidence" value="ECO:0007669"/>
    <property type="project" value="UniProtKB-UniRule"/>
</dbReference>
<dbReference type="PROSITE" id="PS50011">
    <property type="entry name" value="PROTEIN_KINASE_DOM"/>
    <property type="match status" value="1"/>
</dbReference>
<organism evidence="3 4">
    <name type="scientific">Phomopsis amygdali</name>
    <name type="common">Fusicoccum amygdali</name>
    <dbReference type="NCBI Taxonomy" id="1214568"/>
    <lineage>
        <taxon>Eukaryota</taxon>
        <taxon>Fungi</taxon>
        <taxon>Dikarya</taxon>
        <taxon>Ascomycota</taxon>
        <taxon>Pezizomycotina</taxon>
        <taxon>Sordariomycetes</taxon>
        <taxon>Sordariomycetidae</taxon>
        <taxon>Diaporthales</taxon>
        <taxon>Diaporthaceae</taxon>
        <taxon>Diaporthe</taxon>
    </lineage>
</organism>
<feature type="binding site" evidence="1">
    <location>
        <position position="50"/>
    </location>
    <ligand>
        <name>ATP</name>
        <dbReference type="ChEBI" id="CHEBI:30616"/>
    </ligand>
</feature>
<dbReference type="InterPro" id="IPR000719">
    <property type="entry name" value="Prot_kinase_dom"/>
</dbReference>
<dbReference type="PANTHER" id="PTHR24361">
    <property type="entry name" value="MITOGEN-ACTIVATED KINASE KINASE KINASE"/>
    <property type="match status" value="1"/>
</dbReference>